<organism evidence="2 3">
    <name type="scientific">Candidatus Beckwithbacteria bacterium CG23_combo_of_CG06-09_8_20_14_all_34_8</name>
    <dbReference type="NCBI Taxonomy" id="1974497"/>
    <lineage>
        <taxon>Bacteria</taxon>
        <taxon>Candidatus Beckwithiibacteriota</taxon>
    </lineage>
</organism>
<accession>A0A2H0B6K5</accession>
<comment type="caution">
    <text evidence="2">The sequence shown here is derived from an EMBL/GenBank/DDBJ whole genome shotgun (WGS) entry which is preliminary data.</text>
</comment>
<sequence>MTNTNQIPLKDIQQRIDSAKSILILIPSLHTVDNVAAGLAFYLSLQKYNQSSGTKHNITIASATDSTVAFQRLYGVGDMTKNLGSKNLVISLKTAHENIEKISVDEGSGDFNIIVETKNGVAKLEQKDVAFSYRGLDADLIIAVGLIGAEAAGSLYNQNPNLFADRDSIIICGDQRATEFGTLNIIETQASGNSELVAKLIRFMKFPVDGDICTNLVAGIEAVTTNFSYKTTADTFAAISWCMKEGGRRNHLTMPLTQQPGFNAPNYGSQSGNNFYNPSPLNNPPSLGNNQSFNQPSSQLYNQTSFGENTQINQNQPISPAPNQIPLDSKTSNEDKKLAEGTPIDQQAPAEWLEPKIYRGGQS</sequence>
<dbReference type="PANTHER" id="PTHR47618">
    <property type="entry name" value="BIFUNCTIONAL OLIGORIBONUCLEASE AND PAP PHOSPHATASE NRNA"/>
    <property type="match status" value="1"/>
</dbReference>
<evidence type="ECO:0000256" key="1">
    <source>
        <dbReference type="SAM" id="MobiDB-lite"/>
    </source>
</evidence>
<feature type="compositionally biased region" description="Polar residues" evidence="1">
    <location>
        <begin position="255"/>
        <end position="271"/>
    </location>
</feature>
<gene>
    <name evidence="2" type="ORF">COX08_02030</name>
</gene>
<evidence type="ECO:0000313" key="2">
    <source>
        <dbReference type="EMBL" id="PIP53251.1"/>
    </source>
</evidence>
<dbReference type="AlphaFoldDB" id="A0A2H0B6K5"/>
<dbReference type="InterPro" id="IPR038763">
    <property type="entry name" value="DHH_sf"/>
</dbReference>
<feature type="compositionally biased region" description="Polar residues" evidence="1">
    <location>
        <begin position="291"/>
        <end position="322"/>
    </location>
</feature>
<dbReference type="InterPro" id="IPR051319">
    <property type="entry name" value="Oligoribo/pAp-PDE_c-di-AMP_PDE"/>
</dbReference>
<feature type="compositionally biased region" description="Low complexity" evidence="1">
    <location>
        <begin position="272"/>
        <end position="290"/>
    </location>
</feature>
<dbReference type="Gene3D" id="3.90.1640.10">
    <property type="entry name" value="inorganic pyrophosphatase (n-terminal core)"/>
    <property type="match status" value="1"/>
</dbReference>
<evidence type="ECO:0000313" key="3">
    <source>
        <dbReference type="Proteomes" id="UP000229459"/>
    </source>
</evidence>
<reference evidence="2 3" key="1">
    <citation type="submission" date="2017-09" db="EMBL/GenBank/DDBJ databases">
        <title>Depth-based differentiation of microbial function through sediment-hosted aquifers and enrichment of novel symbionts in the deep terrestrial subsurface.</title>
        <authorList>
            <person name="Probst A.J."/>
            <person name="Ladd B."/>
            <person name="Jarett J.K."/>
            <person name="Geller-Mcgrath D.E."/>
            <person name="Sieber C.M."/>
            <person name="Emerson J.B."/>
            <person name="Anantharaman K."/>
            <person name="Thomas B.C."/>
            <person name="Malmstrom R."/>
            <person name="Stieglmeier M."/>
            <person name="Klingl A."/>
            <person name="Woyke T."/>
            <person name="Ryan C.M."/>
            <person name="Banfield J.F."/>
        </authorList>
    </citation>
    <scope>NUCLEOTIDE SEQUENCE [LARGE SCALE GENOMIC DNA]</scope>
    <source>
        <strain evidence="2">CG23_combo_of_CG06-09_8_20_14_all_34_8</strain>
    </source>
</reference>
<dbReference type="EMBL" id="PCSR01000046">
    <property type="protein sequence ID" value="PIP53251.1"/>
    <property type="molecule type" value="Genomic_DNA"/>
</dbReference>
<protein>
    <submittedName>
        <fullName evidence="2">Uncharacterized protein</fullName>
    </submittedName>
</protein>
<proteinExistence type="predicted"/>
<dbReference type="Proteomes" id="UP000229459">
    <property type="component" value="Unassembled WGS sequence"/>
</dbReference>
<name>A0A2H0B6K5_9BACT</name>
<dbReference type="SUPFAM" id="SSF64182">
    <property type="entry name" value="DHH phosphoesterases"/>
    <property type="match status" value="1"/>
</dbReference>
<feature type="region of interest" description="Disordered" evidence="1">
    <location>
        <begin position="252"/>
        <end position="363"/>
    </location>
</feature>
<dbReference type="PANTHER" id="PTHR47618:SF1">
    <property type="entry name" value="BIFUNCTIONAL OLIGORIBONUCLEASE AND PAP PHOSPHATASE NRNA"/>
    <property type="match status" value="1"/>
</dbReference>